<dbReference type="Pfam" id="PF17667">
    <property type="entry name" value="Pkinase_fungal"/>
    <property type="match status" value="1"/>
</dbReference>
<evidence type="ECO:0000259" key="1">
    <source>
        <dbReference type="Pfam" id="PF17667"/>
    </source>
</evidence>
<comment type="caution">
    <text evidence="2">The sequence shown here is derived from an EMBL/GenBank/DDBJ whole genome shotgun (WGS) entry which is preliminary data.</text>
</comment>
<feature type="domain" description="Fungal-type protein kinase" evidence="1">
    <location>
        <begin position="9"/>
        <end position="67"/>
    </location>
</feature>
<proteinExistence type="predicted"/>
<accession>A0A4Y7R596</accession>
<dbReference type="Proteomes" id="UP000298030">
    <property type="component" value="Unassembled WGS sequence"/>
</dbReference>
<protein>
    <recommendedName>
        <fullName evidence="1">Fungal-type protein kinase domain-containing protein</fullName>
    </recommendedName>
</protein>
<evidence type="ECO:0000313" key="3">
    <source>
        <dbReference type="Proteomes" id="UP000298030"/>
    </source>
</evidence>
<reference evidence="2 3" key="1">
    <citation type="journal article" date="2019" name="Nat. Ecol. Evol.">
        <title>Megaphylogeny resolves global patterns of mushroom evolution.</title>
        <authorList>
            <person name="Varga T."/>
            <person name="Krizsan K."/>
            <person name="Foldi C."/>
            <person name="Dima B."/>
            <person name="Sanchez-Garcia M."/>
            <person name="Sanchez-Ramirez S."/>
            <person name="Szollosi G.J."/>
            <person name="Szarkandi J.G."/>
            <person name="Papp V."/>
            <person name="Albert L."/>
            <person name="Andreopoulos W."/>
            <person name="Angelini C."/>
            <person name="Antonin V."/>
            <person name="Barry K.W."/>
            <person name="Bougher N.L."/>
            <person name="Buchanan P."/>
            <person name="Buyck B."/>
            <person name="Bense V."/>
            <person name="Catcheside P."/>
            <person name="Chovatia M."/>
            <person name="Cooper J."/>
            <person name="Damon W."/>
            <person name="Desjardin D."/>
            <person name="Finy P."/>
            <person name="Geml J."/>
            <person name="Haridas S."/>
            <person name="Hughes K."/>
            <person name="Justo A."/>
            <person name="Karasinski D."/>
            <person name="Kautmanova I."/>
            <person name="Kiss B."/>
            <person name="Kocsube S."/>
            <person name="Kotiranta H."/>
            <person name="LaButti K.M."/>
            <person name="Lechner B.E."/>
            <person name="Liimatainen K."/>
            <person name="Lipzen A."/>
            <person name="Lukacs Z."/>
            <person name="Mihaltcheva S."/>
            <person name="Morgado L.N."/>
            <person name="Niskanen T."/>
            <person name="Noordeloos M.E."/>
            <person name="Ohm R.A."/>
            <person name="Ortiz-Santana B."/>
            <person name="Ovrebo C."/>
            <person name="Racz N."/>
            <person name="Riley R."/>
            <person name="Savchenko A."/>
            <person name="Shiryaev A."/>
            <person name="Soop K."/>
            <person name="Spirin V."/>
            <person name="Szebenyi C."/>
            <person name="Tomsovsky M."/>
            <person name="Tulloss R.E."/>
            <person name="Uehling J."/>
            <person name="Grigoriev I.V."/>
            <person name="Vagvolgyi C."/>
            <person name="Papp T."/>
            <person name="Martin F.M."/>
            <person name="Miettinen O."/>
            <person name="Hibbett D.S."/>
            <person name="Nagy L.G."/>
        </authorList>
    </citation>
    <scope>NUCLEOTIDE SEQUENCE [LARGE SCALE GENOMIC DNA]</scope>
    <source>
        <strain evidence="2 3">FP101781</strain>
    </source>
</reference>
<organism evidence="2 3">
    <name type="scientific">Coprinellus micaceus</name>
    <name type="common">Glistening ink-cap mushroom</name>
    <name type="synonym">Coprinus micaceus</name>
    <dbReference type="NCBI Taxonomy" id="71717"/>
    <lineage>
        <taxon>Eukaryota</taxon>
        <taxon>Fungi</taxon>
        <taxon>Dikarya</taxon>
        <taxon>Basidiomycota</taxon>
        <taxon>Agaricomycotina</taxon>
        <taxon>Agaricomycetes</taxon>
        <taxon>Agaricomycetidae</taxon>
        <taxon>Agaricales</taxon>
        <taxon>Agaricineae</taxon>
        <taxon>Psathyrellaceae</taxon>
        <taxon>Coprinellus</taxon>
    </lineage>
</organism>
<keyword evidence="3" id="KW-1185">Reference proteome</keyword>
<evidence type="ECO:0000313" key="2">
    <source>
        <dbReference type="EMBL" id="TEB04037.1"/>
    </source>
</evidence>
<sequence>MIQRGEEPAIGVLIDWDHSVNPSEPNDLFGPAVVDVSTTAIDLLLGRPWSHLYRYQLESFFYILIWATIHYDLEQMKTLGSAHPALGGWVLRDMRTLLPKMLL</sequence>
<dbReference type="EMBL" id="QPFP01000656">
    <property type="protein sequence ID" value="TEB04037.1"/>
    <property type="molecule type" value="Genomic_DNA"/>
</dbReference>
<dbReference type="AlphaFoldDB" id="A0A4Y7R596"/>
<dbReference type="InterPro" id="IPR040976">
    <property type="entry name" value="Pkinase_fungal"/>
</dbReference>
<dbReference type="OrthoDB" id="5569250at2759"/>
<gene>
    <name evidence="2" type="ORF">FA13DRAFT_1750716</name>
</gene>
<dbReference type="STRING" id="71717.A0A4Y7R596"/>
<name>A0A4Y7R596_COPMI</name>